<dbReference type="GO" id="GO:0005615">
    <property type="term" value="C:extracellular space"/>
    <property type="evidence" value="ECO:0007669"/>
    <property type="project" value="TreeGrafter"/>
</dbReference>
<organism evidence="3 4">
    <name type="scientific">Mucor circinelloides f. lusitanicus</name>
    <name type="common">Mucor racemosus var. lusitanicus</name>
    <dbReference type="NCBI Taxonomy" id="29924"/>
    <lineage>
        <taxon>Eukaryota</taxon>
        <taxon>Fungi</taxon>
        <taxon>Fungi incertae sedis</taxon>
        <taxon>Mucoromycota</taxon>
        <taxon>Mucoromycotina</taxon>
        <taxon>Mucoromycetes</taxon>
        <taxon>Mucorales</taxon>
        <taxon>Mucorineae</taxon>
        <taxon>Mucoraceae</taxon>
        <taxon>Mucor</taxon>
    </lineage>
</organism>
<feature type="chain" id="PRO_5034501706" evidence="1">
    <location>
        <begin position="23"/>
        <end position="182"/>
    </location>
</feature>
<dbReference type="Gene3D" id="2.30.180.10">
    <property type="entry name" value="FAS1 domain"/>
    <property type="match status" value="1"/>
</dbReference>
<protein>
    <submittedName>
        <fullName evidence="3">FAS1 domain-containing protein</fullName>
    </submittedName>
</protein>
<dbReference type="AlphaFoldDB" id="A0A8H4BBG5"/>
<dbReference type="InterPro" id="IPR050904">
    <property type="entry name" value="Adhesion/Biosynth-related"/>
</dbReference>
<dbReference type="PANTHER" id="PTHR10900:SF77">
    <property type="entry name" value="FI19380P1"/>
    <property type="match status" value="1"/>
</dbReference>
<feature type="domain" description="FAS1" evidence="2">
    <location>
        <begin position="40"/>
        <end position="176"/>
    </location>
</feature>
<dbReference type="PROSITE" id="PS50213">
    <property type="entry name" value="FAS1"/>
    <property type="match status" value="1"/>
</dbReference>
<name>A0A8H4BBG5_MUCCL</name>
<evidence type="ECO:0000256" key="1">
    <source>
        <dbReference type="SAM" id="SignalP"/>
    </source>
</evidence>
<comment type="caution">
    <text evidence="3">The sequence shown here is derived from an EMBL/GenBank/DDBJ whole genome shotgun (WGS) entry which is preliminary data.</text>
</comment>
<dbReference type="GO" id="GO:0030198">
    <property type="term" value="P:extracellular matrix organization"/>
    <property type="evidence" value="ECO:0007669"/>
    <property type="project" value="TreeGrafter"/>
</dbReference>
<dbReference type="GO" id="GO:0007155">
    <property type="term" value="P:cell adhesion"/>
    <property type="evidence" value="ECO:0007669"/>
    <property type="project" value="TreeGrafter"/>
</dbReference>
<dbReference type="Pfam" id="PF02469">
    <property type="entry name" value="Fasciclin"/>
    <property type="match status" value="1"/>
</dbReference>
<keyword evidence="1" id="KW-0732">Signal</keyword>
<dbReference type="EMBL" id="JAAECE010000007">
    <property type="protein sequence ID" value="KAF1798412.1"/>
    <property type="molecule type" value="Genomic_DNA"/>
</dbReference>
<dbReference type="PANTHER" id="PTHR10900">
    <property type="entry name" value="PERIOSTIN-RELATED"/>
    <property type="match status" value="1"/>
</dbReference>
<proteinExistence type="predicted"/>
<dbReference type="GO" id="GO:0050839">
    <property type="term" value="F:cell adhesion molecule binding"/>
    <property type="evidence" value="ECO:0007669"/>
    <property type="project" value="TreeGrafter"/>
</dbReference>
<dbReference type="GO" id="GO:0031012">
    <property type="term" value="C:extracellular matrix"/>
    <property type="evidence" value="ECO:0007669"/>
    <property type="project" value="TreeGrafter"/>
</dbReference>
<reference evidence="3 4" key="1">
    <citation type="submission" date="2019-09" db="EMBL/GenBank/DDBJ databases">
        <authorList>
            <consortium name="DOE Joint Genome Institute"/>
            <person name="Mondo S.J."/>
            <person name="Navarro-Mendoza M.I."/>
            <person name="Perez-Arques C."/>
            <person name="Panchal S."/>
            <person name="Nicolas F.E."/>
            <person name="Ganguly P."/>
            <person name="Pangilinan J."/>
            <person name="Grigoriev I."/>
            <person name="Heitman J."/>
            <person name="Sanya K."/>
            <person name="Garre V."/>
        </authorList>
    </citation>
    <scope>NUCLEOTIDE SEQUENCE [LARGE SCALE GENOMIC DNA]</scope>
    <source>
        <strain evidence="3 4">MU402</strain>
    </source>
</reference>
<dbReference type="SUPFAM" id="SSF82153">
    <property type="entry name" value="FAS1 domain"/>
    <property type="match status" value="1"/>
</dbReference>
<feature type="signal peptide" evidence="1">
    <location>
        <begin position="1"/>
        <end position="22"/>
    </location>
</feature>
<evidence type="ECO:0000259" key="2">
    <source>
        <dbReference type="PROSITE" id="PS50213"/>
    </source>
</evidence>
<accession>A0A8H4BBG5</accession>
<dbReference type="InterPro" id="IPR000782">
    <property type="entry name" value="FAS1_domain"/>
</dbReference>
<evidence type="ECO:0000313" key="3">
    <source>
        <dbReference type="EMBL" id="KAF1798412.1"/>
    </source>
</evidence>
<dbReference type="SMART" id="SM00554">
    <property type="entry name" value="FAS1"/>
    <property type="match status" value="1"/>
</dbReference>
<gene>
    <name evidence="3" type="ORF">FB192DRAFT_1391411</name>
</gene>
<sequence length="182" mass="20865">MQPSMRLLLLLLLSFLVAMSQQQHLLYEPNAPDYRASCSQQSLFDRLAPDPALSTFMDVLTQVDDIFRLLNNTDNAQDNQFTVFCPVNSAFRNELDVYTRDHLDDFLRNHIVPNSKIDADTLKRLHSPLQTMLPGETIRVKYHFFSKRIMLNDHAMVDTNAVEAINGIAYKINHLLRPYGAG</sequence>
<dbReference type="InterPro" id="IPR036378">
    <property type="entry name" value="FAS1_dom_sf"/>
</dbReference>
<evidence type="ECO:0000313" key="4">
    <source>
        <dbReference type="Proteomes" id="UP000469890"/>
    </source>
</evidence>
<dbReference type="Proteomes" id="UP000469890">
    <property type="component" value="Unassembled WGS sequence"/>
</dbReference>